<name>A0AAW1PBG2_9CHLO</name>
<evidence type="ECO:0000313" key="1">
    <source>
        <dbReference type="EMBL" id="KAK9805942.1"/>
    </source>
</evidence>
<reference evidence="1 2" key="1">
    <citation type="journal article" date="2024" name="Nat. Commun.">
        <title>Phylogenomics reveals the evolutionary origins of lichenization in chlorophyte algae.</title>
        <authorList>
            <person name="Puginier C."/>
            <person name="Libourel C."/>
            <person name="Otte J."/>
            <person name="Skaloud P."/>
            <person name="Haon M."/>
            <person name="Grisel S."/>
            <person name="Petersen M."/>
            <person name="Berrin J.G."/>
            <person name="Delaux P.M."/>
            <person name="Dal Grande F."/>
            <person name="Keller J."/>
        </authorList>
    </citation>
    <scope>NUCLEOTIDE SEQUENCE [LARGE SCALE GENOMIC DNA]</scope>
    <source>
        <strain evidence="1 2">SAG 2036</strain>
    </source>
</reference>
<sequence length="255" mass="27976">MSSRHTLLLLKALRYPGAAPQGTQITKSYRQVVAWLEDNQIRQLKQEDRGNLLATNNSAWQVAYEEYLLELDCPFTLQAGNATGVLEWLLHLAVGLCYQDNCVSVPQNAASPAQQQPPGQGTQTLLDDLGSQQLADGLQKLRDCLQMQTSSSSQADDLQAARDVIVEQILPLVESTEAQQRSGQALQHLSSLDADAFPLGFSTGDPGVDLAGTILRMLFIKDLRQLQTVIDETMVQVQEFTANPRTDSTLGRVGR</sequence>
<proteinExistence type="predicted"/>
<dbReference type="EMBL" id="JALJOQ010000040">
    <property type="protein sequence ID" value="KAK9805942.1"/>
    <property type="molecule type" value="Genomic_DNA"/>
</dbReference>
<protein>
    <submittedName>
        <fullName evidence="1">Uncharacterized protein</fullName>
    </submittedName>
</protein>
<evidence type="ECO:0000313" key="2">
    <source>
        <dbReference type="Proteomes" id="UP001465755"/>
    </source>
</evidence>
<keyword evidence="2" id="KW-1185">Reference proteome</keyword>
<dbReference type="Pfam" id="PF10036">
    <property type="entry name" value="RLL"/>
    <property type="match status" value="1"/>
</dbReference>
<gene>
    <name evidence="1" type="ORF">WJX73_007158</name>
</gene>
<accession>A0AAW1PBG2</accession>
<dbReference type="Proteomes" id="UP001465755">
    <property type="component" value="Unassembled WGS sequence"/>
</dbReference>
<organism evidence="1 2">
    <name type="scientific">Symbiochloris irregularis</name>
    <dbReference type="NCBI Taxonomy" id="706552"/>
    <lineage>
        <taxon>Eukaryota</taxon>
        <taxon>Viridiplantae</taxon>
        <taxon>Chlorophyta</taxon>
        <taxon>core chlorophytes</taxon>
        <taxon>Trebouxiophyceae</taxon>
        <taxon>Trebouxiales</taxon>
        <taxon>Trebouxiaceae</taxon>
        <taxon>Symbiochloris</taxon>
    </lineage>
</organism>
<dbReference type="AlphaFoldDB" id="A0AAW1PBG2"/>
<dbReference type="PANTHER" id="PTHR15924">
    <property type="entry name" value="CLE"/>
    <property type="match status" value="1"/>
</dbReference>
<dbReference type="InterPro" id="IPR019265">
    <property type="entry name" value="RTRAF"/>
</dbReference>
<comment type="caution">
    <text evidence="1">The sequence shown here is derived from an EMBL/GenBank/DDBJ whole genome shotgun (WGS) entry which is preliminary data.</text>
</comment>